<comment type="caution">
    <text evidence="2">The sequence shown here is derived from an EMBL/GenBank/DDBJ whole genome shotgun (WGS) entry which is preliminary data.</text>
</comment>
<feature type="domain" description="FlgD/Vpr Ig-like" evidence="1">
    <location>
        <begin position="166"/>
        <end position="216"/>
    </location>
</feature>
<accession>A0A956SH04</accession>
<dbReference type="Pfam" id="PF13860">
    <property type="entry name" value="FlgD_ig"/>
    <property type="match status" value="1"/>
</dbReference>
<dbReference type="InterPro" id="IPR025965">
    <property type="entry name" value="FlgD/Vpr_Ig-like"/>
</dbReference>
<dbReference type="Gene3D" id="2.60.40.4070">
    <property type="match status" value="1"/>
</dbReference>
<gene>
    <name evidence="2" type="ORF">KDA27_25395</name>
</gene>
<evidence type="ECO:0000313" key="2">
    <source>
        <dbReference type="EMBL" id="MCA9759154.1"/>
    </source>
</evidence>
<sequence>FDWEWQGVDADFDLVSSSVTADRTWEDSEVVEMFTITIPVPEGTERTVSYEVEPMSGSMDLGMMLYEGHVNEFYGRWVDGDKIGSSHGPGAAESIQSTYTDTTEVMLVVFNENDESGTYRFRVLDTATADAADLEPGIPERGSLELLSAHPIRGQADFRLSLPNTGRVDVAVFDAGGRRIATLVSSEMAAGRHSVAWNGRDDRGESAPQGVYFAKAQWPNGRESVRVVKLE</sequence>
<reference evidence="2" key="1">
    <citation type="submission" date="2020-04" db="EMBL/GenBank/DDBJ databases">
        <authorList>
            <person name="Zhang T."/>
        </authorList>
    </citation>
    <scope>NUCLEOTIDE SEQUENCE</scope>
    <source>
        <strain evidence="2">HKST-UBA02</strain>
    </source>
</reference>
<dbReference type="Proteomes" id="UP000739538">
    <property type="component" value="Unassembled WGS sequence"/>
</dbReference>
<evidence type="ECO:0000259" key="1">
    <source>
        <dbReference type="Pfam" id="PF13860"/>
    </source>
</evidence>
<proteinExistence type="predicted"/>
<reference evidence="2" key="2">
    <citation type="journal article" date="2021" name="Microbiome">
        <title>Successional dynamics and alternative stable states in a saline activated sludge microbial community over 9 years.</title>
        <authorList>
            <person name="Wang Y."/>
            <person name="Ye J."/>
            <person name="Ju F."/>
            <person name="Liu L."/>
            <person name="Boyd J.A."/>
            <person name="Deng Y."/>
            <person name="Parks D.H."/>
            <person name="Jiang X."/>
            <person name="Yin X."/>
            <person name="Woodcroft B.J."/>
            <person name="Tyson G.W."/>
            <person name="Hugenholtz P."/>
            <person name="Polz M.F."/>
            <person name="Zhang T."/>
        </authorList>
    </citation>
    <scope>NUCLEOTIDE SEQUENCE</scope>
    <source>
        <strain evidence="2">HKST-UBA02</strain>
    </source>
</reference>
<feature type="non-terminal residue" evidence="2">
    <location>
        <position position="1"/>
    </location>
</feature>
<dbReference type="AlphaFoldDB" id="A0A956SH04"/>
<name>A0A956SH04_UNCEI</name>
<organism evidence="2 3">
    <name type="scientific">Eiseniibacteriota bacterium</name>
    <dbReference type="NCBI Taxonomy" id="2212470"/>
    <lineage>
        <taxon>Bacteria</taxon>
        <taxon>Candidatus Eiseniibacteriota</taxon>
    </lineage>
</organism>
<protein>
    <recommendedName>
        <fullName evidence="1">FlgD/Vpr Ig-like domain-containing protein</fullName>
    </recommendedName>
</protein>
<evidence type="ECO:0000313" key="3">
    <source>
        <dbReference type="Proteomes" id="UP000739538"/>
    </source>
</evidence>
<dbReference type="EMBL" id="JAGQHS010000273">
    <property type="protein sequence ID" value="MCA9759154.1"/>
    <property type="molecule type" value="Genomic_DNA"/>
</dbReference>